<dbReference type="FunFam" id="4.10.110.10:FF:000006">
    <property type="entry name" value="Trefoil factor 1"/>
    <property type="match status" value="2"/>
</dbReference>
<feature type="domain" description="P-type" evidence="6">
    <location>
        <begin position="72"/>
        <end position="115"/>
    </location>
</feature>
<keyword evidence="5" id="KW-0732">Signal</keyword>
<comment type="subcellular location">
    <subcellularLocation>
        <location evidence="1">Secreted</location>
    </subcellularLocation>
</comment>
<evidence type="ECO:0000313" key="8">
    <source>
        <dbReference type="RefSeq" id="XP_041439228.1"/>
    </source>
</evidence>
<dbReference type="Pfam" id="PF00088">
    <property type="entry name" value="Trefoil"/>
    <property type="match status" value="2"/>
</dbReference>
<feature type="disulfide bond" evidence="4">
    <location>
        <begin position="94"/>
        <end position="111"/>
    </location>
</feature>
<reference evidence="7" key="1">
    <citation type="submission" date="2024-06" db="UniProtKB">
        <authorList>
            <consortium name="RefSeq"/>
        </authorList>
    </citation>
    <scope>NUCLEOTIDE SEQUENCE [LARGE SCALE GENOMIC DNA]</scope>
    <source>
        <strain evidence="7">J_2021</strain>
    </source>
</reference>
<evidence type="ECO:0000259" key="6">
    <source>
        <dbReference type="PROSITE" id="PS51448"/>
    </source>
</evidence>
<dbReference type="InterPro" id="IPR044913">
    <property type="entry name" value="P_trefoil_dom_sf"/>
</dbReference>
<dbReference type="PROSITE" id="PS00025">
    <property type="entry name" value="P_TREFOIL_1"/>
    <property type="match status" value="2"/>
</dbReference>
<gene>
    <name evidence="8" type="primary">LOC121400381</name>
</gene>
<evidence type="ECO:0000313" key="7">
    <source>
        <dbReference type="Proteomes" id="UP000186698"/>
    </source>
</evidence>
<dbReference type="InterPro" id="IPR017994">
    <property type="entry name" value="P_trefoil_chordata"/>
</dbReference>
<feature type="signal peptide" evidence="5">
    <location>
        <begin position="1"/>
        <end position="20"/>
    </location>
</feature>
<evidence type="ECO:0000256" key="1">
    <source>
        <dbReference type="ARBA" id="ARBA00004613"/>
    </source>
</evidence>
<dbReference type="Gene3D" id="4.10.110.10">
    <property type="entry name" value="Spasmolytic Protein, domain 1"/>
    <property type="match status" value="2"/>
</dbReference>
<accession>A0A8J1MCE1</accession>
<feature type="disulfide bond" evidence="4">
    <location>
        <begin position="43"/>
        <end position="60"/>
    </location>
</feature>
<dbReference type="AlphaFoldDB" id="A0A8J1MCE1"/>
<dbReference type="SUPFAM" id="SSF57492">
    <property type="entry name" value="Trefoil"/>
    <property type="match status" value="2"/>
</dbReference>
<sequence>MKHIILCTHFFLMVLGFGQAQECAVAPADRVDCGYPTITEADCKAKSCCFDSSIINVIWCFYTASEGPLKKLECSGDPYKRKDCGFPGITEKQCKQNGCCFDPSIVGVKWCYTRTASTTTTPAATTTEATTTTKGKGYA</sequence>
<dbReference type="OrthoDB" id="10051464at2759"/>
<feature type="disulfide bond" evidence="4">
    <location>
        <begin position="23"/>
        <end position="49"/>
    </location>
</feature>
<proteinExistence type="predicted"/>
<feature type="chain" id="PRO_5035251647" evidence="5">
    <location>
        <begin position="21"/>
        <end position="139"/>
    </location>
</feature>
<keyword evidence="7" id="KW-1185">Reference proteome</keyword>
<evidence type="ECO:0000256" key="4">
    <source>
        <dbReference type="PROSITE-ProRule" id="PRU00779"/>
    </source>
</evidence>
<dbReference type="InterPro" id="IPR017957">
    <property type="entry name" value="P_trefoil_CS"/>
</dbReference>
<reference evidence="8" key="2">
    <citation type="submission" date="2025-08" db="UniProtKB">
        <authorList>
            <consortium name="RefSeq"/>
        </authorList>
    </citation>
    <scope>IDENTIFICATION</scope>
    <source>
        <strain evidence="8">J_2021</strain>
        <tissue evidence="8">Erythrocytes</tissue>
    </source>
</reference>
<dbReference type="KEGG" id="xla:121400381"/>
<dbReference type="PRINTS" id="PR00680">
    <property type="entry name" value="PTREFOIL"/>
</dbReference>
<dbReference type="Proteomes" id="UP000186698">
    <property type="component" value="Chromosome 2S"/>
</dbReference>
<feature type="domain" description="P-type" evidence="6">
    <location>
        <begin position="21"/>
        <end position="64"/>
    </location>
</feature>
<keyword evidence="2" id="KW-0964">Secreted</keyword>
<dbReference type="GeneID" id="121400381"/>
<feature type="disulfide bond" evidence="4">
    <location>
        <begin position="74"/>
        <end position="100"/>
    </location>
</feature>
<dbReference type="InterPro" id="IPR000519">
    <property type="entry name" value="P_trefoil_dom"/>
</dbReference>
<dbReference type="GO" id="GO:0030277">
    <property type="term" value="P:maintenance of gastrointestinal epithelium"/>
    <property type="evidence" value="ECO:0000318"/>
    <property type="project" value="GO_Central"/>
</dbReference>
<keyword evidence="3 4" id="KW-1015">Disulfide bond</keyword>
<name>A0A8J1MCE1_XENLA</name>
<dbReference type="SMART" id="SM00018">
    <property type="entry name" value="PD"/>
    <property type="match status" value="2"/>
</dbReference>
<evidence type="ECO:0000256" key="5">
    <source>
        <dbReference type="SAM" id="SignalP"/>
    </source>
</evidence>
<dbReference type="CDD" id="cd00111">
    <property type="entry name" value="Trefoil"/>
    <property type="match status" value="2"/>
</dbReference>
<dbReference type="PANTHER" id="PTHR13826">
    <property type="entry name" value="INTESTINAL TREFOIL FACTOR-RELATED"/>
    <property type="match status" value="1"/>
</dbReference>
<feature type="disulfide bond" evidence="4">
    <location>
        <begin position="33"/>
        <end position="48"/>
    </location>
</feature>
<dbReference type="CTD" id="121400381"/>
<evidence type="ECO:0000256" key="3">
    <source>
        <dbReference type="ARBA" id="ARBA00023157"/>
    </source>
</evidence>
<dbReference type="GO" id="GO:0005615">
    <property type="term" value="C:extracellular space"/>
    <property type="evidence" value="ECO:0000318"/>
    <property type="project" value="GO_Central"/>
</dbReference>
<dbReference type="PANTHER" id="PTHR13826:SF19">
    <property type="entry name" value="INTEGUMENTARY MUCIN A.1"/>
    <property type="match status" value="1"/>
</dbReference>
<evidence type="ECO:0000256" key="2">
    <source>
        <dbReference type="ARBA" id="ARBA00022525"/>
    </source>
</evidence>
<dbReference type="PROSITE" id="PS51448">
    <property type="entry name" value="P_TREFOIL_2"/>
    <property type="match status" value="2"/>
</dbReference>
<protein>
    <submittedName>
        <fullName evidence="8">Integumentary mucin A.1-like</fullName>
    </submittedName>
</protein>
<organism evidence="7 8">
    <name type="scientific">Xenopus laevis</name>
    <name type="common">African clawed frog</name>
    <dbReference type="NCBI Taxonomy" id="8355"/>
    <lineage>
        <taxon>Eukaryota</taxon>
        <taxon>Metazoa</taxon>
        <taxon>Chordata</taxon>
        <taxon>Craniata</taxon>
        <taxon>Vertebrata</taxon>
        <taxon>Euteleostomi</taxon>
        <taxon>Amphibia</taxon>
        <taxon>Batrachia</taxon>
        <taxon>Anura</taxon>
        <taxon>Pipoidea</taxon>
        <taxon>Pipidae</taxon>
        <taxon>Xenopodinae</taxon>
        <taxon>Xenopus</taxon>
        <taxon>Xenopus</taxon>
    </lineage>
</organism>
<dbReference type="RefSeq" id="XP_041439228.1">
    <property type="nucleotide sequence ID" value="XM_041583294.1"/>
</dbReference>
<feature type="disulfide bond" evidence="4">
    <location>
        <begin position="84"/>
        <end position="99"/>
    </location>
</feature>